<evidence type="ECO:0000313" key="1">
    <source>
        <dbReference type="EMBL" id="KAJ8624265.1"/>
    </source>
</evidence>
<reference evidence="1 2" key="1">
    <citation type="journal article" date="2022" name="Hortic Res">
        <title>A haplotype resolved chromosomal level avocado genome allows analysis of novel avocado genes.</title>
        <authorList>
            <person name="Nath O."/>
            <person name="Fletcher S.J."/>
            <person name="Hayward A."/>
            <person name="Shaw L.M."/>
            <person name="Masouleh A.K."/>
            <person name="Furtado A."/>
            <person name="Henry R.J."/>
            <person name="Mitter N."/>
        </authorList>
    </citation>
    <scope>NUCLEOTIDE SEQUENCE [LARGE SCALE GENOMIC DNA]</scope>
    <source>
        <strain evidence="2">cv. Hass</strain>
    </source>
</reference>
<evidence type="ECO:0000313" key="2">
    <source>
        <dbReference type="Proteomes" id="UP001234297"/>
    </source>
</evidence>
<dbReference type="EMBL" id="CM056819">
    <property type="protein sequence ID" value="KAJ8624265.1"/>
    <property type="molecule type" value="Genomic_DNA"/>
</dbReference>
<organism evidence="1 2">
    <name type="scientific">Persea americana</name>
    <name type="common">Avocado</name>
    <dbReference type="NCBI Taxonomy" id="3435"/>
    <lineage>
        <taxon>Eukaryota</taxon>
        <taxon>Viridiplantae</taxon>
        <taxon>Streptophyta</taxon>
        <taxon>Embryophyta</taxon>
        <taxon>Tracheophyta</taxon>
        <taxon>Spermatophyta</taxon>
        <taxon>Magnoliopsida</taxon>
        <taxon>Magnoliidae</taxon>
        <taxon>Laurales</taxon>
        <taxon>Lauraceae</taxon>
        <taxon>Persea</taxon>
    </lineage>
</organism>
<proteinExistence type="predicted"/>
<gene>
    <name evidence="1" type="ORF">MRB53_032795</name>
</gene>
<keyword evidence="2" id="KW-1185">Reference proteome</keyword>
<comment type="caution">
    <text evidence="1">The sequence shown here is derived from an EMBL/GenBank/DDBJ whole genome shotgun (WGS) entry which is preliminary data.</text>
</comment>
<sequence length="123" mass="13694">MIGKANGQVGSEEGASGSSSGCAMKECRWVHRCDARGAGGQRLGQRKWMRRGRDKGEAERSLCVRWVLDGSSEKKMVVVVCWEEDGAWRRWVGWRMMGAEMEMGSEEGGQGERHLRMGMPLCA</sequence>
<protein>
    <submittedName>
        <fullName evidence="1">Uncharacterized protein</fullName>
    </submittedName>
</protein>
<name>A0ACC2KT79_PERAE</name>
<dbReference type="Proteomes" id="UP001234297">
    <property type="component" value="Chromosome 11"/>
</dbReference>
<accession>A0ACC2KT79</accession>